<dbReference type="EMBL" id="PZJG01000003">
    <property type="protein sequence ID" value="RAK49316.1"/>
    <property type="molecule type" value="Genomic_DNA"/>
</dbReference>
<comment type="caution">
    <text evidence="1">The sequence shown here is derived from an EMBL/GenBank/DDBJ whole genome shotgun (WGS) entry which is preliminary data.</text>
</comment>
<dbReference type="OrthoDB" id="9987954at2"/>
<evidence type="ECO:0000313" key="1">
    <source>
        <dbReference type="EMBL" id="RAK49316.1"/>
    </source>
</evidence>
<name>A0A328A4S8_9STAP</name>
<dbReference type="Proteomes" id="UP000249579">
    <property type="component" value="Unassembled WGS sequence"/>
</dbReference>
<accession>A0A328A4S8</accession>
<gene>
    <name evidence="1" type="ORF">BHX94_05750</name>
</gene>
<reference evidence="1 2" key="1">
    <citation type="journal article" date="2018" name="Front. Microbiol.">
        <title>Description and Comparative Genomics of Macrococcus caseolyticus subsp. hominis subsp. nov., Macrococcus goetzii sp. nov., Macrococcus epidermidis sp. nov., and Macrococcus bohemicus sp. nov., Novel Macrococci From Human Clinical Material With Virulence Potential and Suspected Uptake of Foreign DNA by Natural Transformation.</title>
        <authorList>
            <person name="Maslanova I."/>
            <person name="Wertheimer Z."/>
            <person name="Sedlacek I."/>
            <person name="Svec P."/>
            <person name="Indrakova A."/>
            <person name="Kovarovic V."/>
            <person name="Schumann P."/>
            <person name="Sproer C."/>
            <person name="Kralova S."/>
            <person name="Sedo O."/>
            <person name="Kristofova L."/>
            <person name="Vrbovska V."/>
            <person name="Fuzik T."/>
            <person name="Petras P."/>
            <person name="Zdrahal Z."/>
            <person name="Ruzickova V."/>
            <person name="Doskar J."/>
            <person name="Pantucek R."/>
        </authorList>
    </citation>
    <scope>NUCLEOTIDE SEQUENCE [LARGE SCALE GENOMIC DNA]</scope>
    <source>
        <strain evidence="1 2">03/115</strain>
    </source>
</reference>
<dbReference type="RefSeq" id="WP_099483900.1">
    <property type="nucleotide sequence ID" value="NZ_DALZDE010000003.1"/>
</dbReference>
<organism evidence="1 2">
    <name type="scientific">Macrococcoides bohemicum</name>
    <dbReference type="NCBI Taxonomy" id="1903056"/>
    <lineage>
        <taxon>Bacteria</taxon>
        <taxon>Bacillati</taxon>
        <taxon>Bacillota</taxon>
        <taxon>Bacilli</taxon>
        <taxon>Bacillales</taxon>
        <taxon>Staphylococcaceae</taxon>
        <taxon>Macrococcoides</taxon>
    </lineage>
</organism>
<sequence length="71" mass="8130">MVDYDFAKQSLTDIEKVVGKPDRSEKGSYVEEENGVKGKRIPTVMNEYGHLVLNAEKINGKWDVVDIQYVR</sequence>
<evidence type="ECO:0000313" key="2">
    <source>
        <dbReference type="Proteomes" id="UP000249579"/>
    </source>
</evidence>
<dbReference type="AlphaFoldDB" id="A0A328A4S8"/>
<proteinExistence type="predicted"/>
<protein>
    <submittedName>
        <fullName evidence="1">Uncharacterized protein</fullName>
    </submittedName>
</protein>